<organism evidence="2 3">
    <name type="scientific">Methylomagnum ishizawai</name>
    <dbReference type="NCBI Taxonomy" id="1760988"/>
    <lineage>
        <taxon>Bacteria</taxon>
        <taxon>Pseudomonadati</taxon>
        <taxon>Pseudomonadota</taxon>
        <taxon>Gammaproteobacteria</taxon>
        <taxon>Methylococcales</taxon>
        <taxon>Methylococcaceae</taxon>
        <taxon>Methylomagnum</taxon>
    </lineage>
</organism>
<dbReference type="EMBL" id="FXAM01000001">
    <property type="protein sequence ID" value="SMF94378.1"/>
    <property type="molecule type" value="Genomic_DNA"/>
</dbReference>
<dbReference type="InterPro" id="IPR029063">
    <property type="entry name" value="SAM-dependent_MTases_sf"/>
</dbReference>
<dbReference type="GO" id="GO:0032259">
    <property type="term" value="P:methylation"/>
    <property type="evidence" value="ECO:0007669"/>
    <property type="project" value="UniProtKB-KW"/>
</dbReference>
<dbReference type="PANTHER" id="PTHR42912:SF93">
    <property type="entry name" value="N6-ADENOSINE-METHYLTRANSFERASE TMT1A"/>
    <property type="match status" value="1"/>
</dbReference>
<dbReference type="Proteomes" id="UP000192923">
    <property type="component" value="Unassembled WGS sequence"/>
</dbReference>
<evidence type="ECO:0000313" key="3">
    <source>
        <dbReference type="Proteomes" id="UP000192923"/>
    </source>
</evidence>
<dbReference type="InterPro" id="IPR013216">
    <property type="entry name" value="Methyltransf_11"/>
</dbReference>
<dbReference type="STRING" id="1760988.SAMN02949497_1691"/>
<protein>
    <submittedName>
        <fullName evidence="2">Methyltransferase domain-containing protein</fullName>
    </submittedName>
</protein>
<keyword evidence="2" id="KW-0489">Methyltransferase</keyword>
<dbReference type="Pfam" id="PF08241">
    <property type="entry name" value="Methyltransf_11"/>
    <property type="match status" value="1"/>
</dbReference>
<dbReference type="RefSeq" id="WP_085211701.1">
    <property type="nucleotide sequence ID" value="NZ_FXAM01000001.1"/>
</dbReference>
<name>A0A1Y6CUR6_9GAMM</name>
<sequence length="257" mass="27628">MNPSSAQRFNTLAGGYATSEVHSASPTLDRLHDLLPQVGSVCDIASGAGHTGLRFAGTATRIVAVDPAPNMLAEVRRLAAQRGVAVETVEAFAESVPLPTGSFDLVVCRVAAHHFSDLPKAMAEMTRLAKPGGHVAVIDMEGDEDPRLDALNHEIEVLHDPTHVRSYTAQHWRGLFAANGLDVVACETRRWEIPGGMTVRRWCELGQSGEAAFRAIQARLASAPAEDLAALEITRDAVGDFRLPIRTLLMLGRKAQV</sequence>
<reference evidence="2 3" key="1">
    <citation type="submission" date="2016-12" db="EMBL/GenBank/DDBJ databases">
        <authorList>
            <person name="Song W.-J."/>
            <person name="Kurnit D.M."/>
        </authorList>
    </citation>
    <scope>NUCLEOTIDE SEQUENCE [LARGE SCALE GENOMIC DNA]</scope>
    <source>
        <strain evidence="2 3">175</strain>
    </source>
</reference>
<feature type="domain" description="Methyltransferase type 11" evidence="1">
    <location>
        <begin position="43"/>
        <end position="136"/>
    </location>
</feature>
<dbReference type="GO" id="GO:0008757">
    <property type="term" value="F:S-adenosylmethionine-dependent methyltransferase activity"/>
    <property type="evidence" value="ECO:0007669"/>
    <property type="project" value="InterPro"/>
</dbReference>
<keyword evidence="2" id="KW-0808">Transferase</keyword>
<gene>
    <name evidence="2" type="ORF">SAMN02949497_1691</name>
</gene>
<dbReference type="CDD" id="cd02440">
    <property type="entry name" value="AdoMet_MTases"/>
    <property type="match status" value="1"/>
</dbReference>
<dbReference type="SUPFAM" id="SSF53335">
    <property type="entry name" value="S-adenosyl-L-methionine-dependent methyltransferases"/>
    <property type="match status" value="1"/>
</dbReference>
<dbReference type="Gene3D" id="3.40.50.150">
    <property type="entry name" value="Vaccinia Virus protein VP39"/>
    <property type="match status" value="1"/>
</dbReference>
<dbReference type="OrthoDB" id="529208at2"/>
<evidence type="ECO:0000313" key="2">
    <source>
        <dbReference type="EMBL" id="SMF94378.1"/>
    </source>
</evidence>
<keyword evidence="3" id="KW-1185">Reference proteome</keyword>
<proteinExistence type="predicted"/>
<dbReference type="InterPro" id="IPR050508">
    <property type="entry name" value="Methyltransf_Superfamily"/>
</dbReference>
<dbReference type="AlphaFoldDB" id="A0A1Y6CUR6"/>
<accession>A0A1Y6CUR6</accession>
<evidence type="ECO:0000259" key="1">
    <source>
        <dbReference type="Pfam" id="PF08241"/>
    </source>
</evidence>
<dbReference type="PANTHER" id="PTHR42912">
    <property type="entry name" value="METHYLTRANSFERASE"/>
    <property type="match status" value="1"/>
</dbReference>